<dbReference type="Pfam" id="PF01984">
    <property type="entry name" value="dsDNA_bind"/>
    <property type="match status" value="1"/>
</dbReference>
<keyword evidence="2" id="KW-1185">Reference proteome</keyword>
<evidence type="ECO:0000313" key="2">
    <source>
        <dbReference type="Proteomes" id="UP000887565"/>
    </source>
</evidence>
<protein>
    <submittedName>
        <fullName evidence="3">Programmed cell death protein 5</fullName>
    </submittedName>
</protein>
<dbReference type="GO" id="GO:0005634">
    <property type="term" value="C:nucleus"/>
    <property type="evidence" value="ECO:0007669"/>
    <property type="project" value="TreeGrafter"/>
</dbReference>
<name>A0A915K064_ROMCU</name>
<evidence type="ECO:0000256" key="1">
    <source>
        <dbReference type="ARBA" id="ARBA00010490"/>
    </source>
</evidence>
<dbReference type="WBParaSite" id="nRc.2.0.1.t32057-RA">
    <property type="protein sequence ID" value="nRc.2.0.1.t32057-RA"/>
    <property type="gene ID" value="nRc.2.0.1.g32057"/>
</dbReference>
<dbReference type="InterPro" id="IPR036883">
    <property type="entry name" value="PDCD5-like_sf"/>
</dbReference>
<dbReference type="OMA" id="QAENQEN"/>
<reference evidence="3" key="1">
    <citation type="submission" date="2022-11" db="UniProtKB">
        <authorList>
            <consortium name="WormBaseParasite"/>
        </authorList>
    </citation>
    <scope>IDENTIFICATION</scope>
</reference>
<evidence type="ECO:0000313" key="3">
    <source>
        <dbReference type="WBParaSite" id="nRc.2.0.1.t32057-RA"/>
    </source>
</evidence>
<dbReference type="GO" id="GO:0003677">
    <property type="term" value="F:DNA binding"/>
    <property type="evidence" value="ECO:0007669"/>
    <property type="project" value="InterPro"/>
</dbReference>
<organism evidence="2 3">
    <name type="scientific">Romanomermis culicivorax</name>
    <name type="common">Nematode worm</name>
    <dbReference type="NCBI Taxonomy" id="13658"/>
    <lineage>
        <taxon>Eukaryota</taxon>
        <taxon>Metazoa</taxon>
        <taxon>Ecdysozoa</taxon>
        <taxon>Nematoda</taxon>
        <taxon>Enoplea</taxon>
        <taxon>Dorylaimia</taxon>
        <taxon>Mermithida</taxon>
        <taxon>Mermithoidea</taxon>
        <taxon>Mermithidae</taxon>
        <taxon>Romanomermis</taxon>
    </lineage>
</organism>
<dbReference type="InterPro" id="IPR002836">
    <property type="entry name" value="PDCD5-like"/>
</dbReference>
<dbReference type="Gene3D" id="1.10.8.140">
    <property type="entry name" value="PDCD5-like"/>
    <property type="match status" value="1"/>
</dbReference>
<dbReference type="PANTHER" id="PTHR10840:SF0">
    <property type="entry name" value="PROGRAMMED CELL DEATH PROTEIN 5"/>
    <property type="match status" value="1"/>
</dbReference>
<dbReference type="PIRSF" id="PIRSF015730">
    <property type="entry name" value="TFAR19"/>
    <property type="match status" value="1"/>
</dbReference>
<sequence>MIADVGVNFFENAIAQQEQQKKEAEAREQVRNTILSQVLDQNARARLSNISIAKPEKAQMLENMIINSARMGRIAGKLTDEQFKKMLDQVNDQVPTKKTTVTFDRRRAALDSDDEY</sequence>
<accession>A0A915K064</accession>
<dbReference type="Proteomes" id="UP000887565">
    <property type="component" value="Unplaced"/>
</dbReference>
<dbReference type="AlphaFoldDB" id="A0A915K064"/>
<dbReference type="PANTHER" id="PTHR10840">
    <property type="entry name" value="PROGRAMMED CELL DEATH PROTEIN 5"/>
    <property type="match status" value="1"/>
</dbReference>
<dbReference type="GO" id="GO:0005829">
    <property type="term" value="C:cytosol"/>
    <property type="evidence" value="ECO:0007669"/>
    <property type="project" value="TreeGrafter"/>
</dbReference>
<comment type="similarity">
    <text evidence="1">Belongs to the PDCD5 family.</text>
</comment>
<dbReference type="SUPFAM" id="SSF46950">
    <property type="entry name" value="Double-stranded DNA-binding domain"/>
    <property type="match status" value="1"/>
</dbReference>
<proteinExistence type="inferred from homology"/>